<sequence>MSHIIYLENFIENTGGLPPELTRILLTIKDLDERAADIRERIAQNVETFLDRPAPPSRKGMSDLPEDLASLKKVIEDDQRMYVQWAEEKLSLATIAVDLVQQHRATIDQDISALLAELKATEYEDDMLGMEYTPPEETNRRQRQRELEAINAAEREAKQEAKRREREAAEAERRAAAEAAAEAAALAASLAVEEAEVKPEPKIEPTSRQQSGEFPVPAPRQPKAANTGKGNRKEPEMAITPTAVAPPVEAPTRKKNSASHLPMHMPANVNLSGRISPINSMGTHTGQYRALGSLPGILSQPMPMEQDRGGEEEDAPAPYMPIVPQGMSTSAPAPQALGRLLTHADVNERLKGRRAELYWPDDNLWYLIEIHDVDTTNHKAQIMYVTGETEELDLLEIVREGHMSLISENSGGRAYM</sequence>
<feature type="compositionally biased region" description="Low complexity" evidence="2">
    <location>
        <begin position="238"/>
        <end position="247"/>
    </location>
</feature>
<feature type="compositionally biased region" description="Basic and acidic residues" evidence="2">
    <location>
        <begin position="196"/>
        <end position="205"/>
    </location>
</feature>
<dbReference type="InterPro" id="IPR028651">
    <property type="entry name" value="ING_fam"/>
</dbReference>
<feature type="region of interest" description="Disordered" evidence="2">
    <location>
        <begin position="155"/>
        <end position="176"/>
    </location>
</feature>
<dbReference type="PANTHER" id="PTHR10333">
    <property type="entry name" value="INHIBITOR OF GROWTH PROTEIN"/>
    <property type="match status" value="1"/>
</dbReference>
<dbReference type="GeneID" id="17045228"/>
<evidence type="ECO:0000259" key="3">
    <source>
        <dbReference type="SMART" id="SM01408"/>
    </source>
</evidence>
<dbReference type="Proteomes" id="UP000007264">
    <property type="component" value="Unassembled WGS sequence"/>
</dbReference>
<dbReference type="GO" id="GO:0005634">
    <property type="term" value="C:nucleus"/>
    <property type="evidence" value="ECO:0007669"/>
    <property type="project" value="TreeGrafter"/>
</dbReference>
<evidence type="ECO:0000256" key="1">
    <source>
        <dbReference type="ARBA" id="ARBA00022853"/>
    </source>
</evidence>
<feature type="domain" description="Inhibitor of growth protein N-terminal histone-binding" evidence="3">
    <location>
        <begin position="6"/>
        <end position="114"/>
    </location>
</feature>
<keyword evidence="5" id="KW-1185">Reference proteome</keyword>
<dbReference type="InterPro" id="IPR024610">
    <property type="entry name" value="ING_N_histone-binding"/>
</dbReference>
<dbReference type="RefSeq" id="XP_005651757.1">
    <property type="nucleotide sequence ID" value="XM_005651700.1"/>
</dbReference>
<organism evidence="4 5">
    <name type="scientific">Coccomyxa subellipsoidea (strain C-169)</name>
    <name type="common">Green microalga</name>
    <dbReference type="NCBI Taxonomy" id="574566"/>
    <lineage>
        <taxon>Eukaryota</taxon>
        <taxon>Viridiplantae</taxon>
        <taxon>Chlorophyta</taxon>
        <taxon>core chlorophytes</taxon>
        <taxon>Trebouxiophyceae</taxon>
        <taxon>Trebouxiophyceae incertae sedis</taxon>
        <taxon>Coccomyxaceae</taxon>
        <taxon>Coccomyxa</taxon>
        <taxon>Coccomyxa subellipsoidea</taxon>
    </lineage>
</organism>
<dbReference type="GO" id="GO:0006325">
    <property type="term" value="P:chromatin organization"/>
    <property type="evidence" value="ECO:0007669"/>
    <property type="project" value="UniProtKB-KW"/>
</dbReference>
<name>I0Z994_COCSC</name>
<dbReference type="OrthoDB" id="10265994at2759"/>
<evidence type="ECO:0000313" key="5">
    <source>
        <dbReference type="Proteomes" id="UP000007264"/>
    </source>
</evidence>
<accession>I0Z994</accession>
<proteinExistence type="predicted"/>
<comment type="caution">
    <text evidence="4">The sequence shown here is derived from an EMBL/GenBank/DDBJ whole genome shotgun (WGS) entry which is preliminary data.</text>
</comment>
<dbReference type="PANTHER" id="PTHR10333:SF42">
    <property type="entry name" value="INHIBITOR OF GROWTH PROTEIN 5"/>
    <property type="match status" value="1"/>
</dbReference>
<dbReference type="AlphaFoldDB" id="I0Z994"/>
<dbReference type="Pfam" id="PF12998">
    <property type="entry name" value="ING"/>
    <property type="match status" value="1"/>
</dbReference>
<gene>
    <name evidence="4" type="ORF">COCSUDRAFT_45775</name>
</gene>
<dbReference type="KEGG" id="csl:COCSUDRAFT_45775"/>
<dbReference type="eggNOG" id="ENOG502SYFD">
    <property type="taxonomic scope" value="Eukaryota"/>
</dbReference>
<evidence type="ECO:0000313" key="4">
    <source>
        <dbReference type="EMBL" id="EIE27213.1"/>
    </source>
</evidence>
<dbReference type="Gene3D" id="6.10.140.1740">
    <property type="match status" value="1"/>
</dbReference>
<feature type="region of interest" description="Disordered" evidence="2">
    <location>
        <begin position="196"/>
        <end position="263"/>
    </location>
</feature>
<reference evidence="4 5" key="1">
    <citation type="journal article" date="2012" name="Genome Biol.">
        <title>The genome of the polar eukaryotic microalga coccomyxa subellipsoidea reveals traits of cold adaptation.</title>
        <authorList>
            <person name="Blanc G."/>
            <person name="Agarkova I."/>
            <person name="Grimwood J."/>
            <person name="Kuo A."/>
            <person name="Brueggeman A."/>
            <person name="Dunigan D."/>
            <person name="Gurnon J."/>
            <person name="Ladunga I."/>
            <person name="Lindquist E."/>
            <person name="Lucas S."/>
            <person name="Pangilinan J."/>
            <person name="Proschold T."/>
            <person name="Salamov A."/>
            <person name="Schmutz J."/>
            <person name="Weeks D."/>
            <person name="Yamada T."/>
            <person name="Claverie J.M."/>
            <person name="Grigoriev I."/>
            <person name="Van Etten J."/>
            <person name="Lomsadze A."/>
            <person name="Borodovsky M."/>
        </authorList>
    </citation>
    <scope>NUCLEOTIDE SEQUENCE [LARGE SCALE GENOMIC DNA]</scope>
    <source>
        <strain evidence="4 5">C-169</strain>
    </source>
</reference>
<dbReference type="STRING" id="574566.I0Z994"/>
<protein>
    <recommendedName>
        <fullName evidence="3">Inhibitor of growth protein N-terminal histone-binding domain-containing protein</fullName>
    </recommendedName>
</protein>
<evidence type="ECO:0000256" key="2">
    <source>
        <dbReference type="SAM" id="MobiDB-lite"/>
    </source>
</evidence>
<keyword evidence="1" id="KW-0156">Chromatin regulator</keyword>
<dbReference type="SMART" id="SM01408">
    <property type="entry name" value="ING"/>
    <property type="match status" value="1"/>
</dbReference>
<dbReference type="EMBL" id="AGSI01000001">
    <property type="protein sequence ID" value="EIE27213.1"/>
    <property type="molecule type" value="Genomic_DNA"/>
</dbReference>